<dbReference type="AlphaFoldDB" id="W2TP17"/>
<protein>
    <submittedName>
        <fullName evidence="1">Uncharacterized protein</fullName>
    </submittedName>
</protein>
<proteinExistence type="predicted"/>
<gene>
    <name evidence="1" type="ORF">NECAME_07704</name>
</gene>
<reference evidence="2" key="1">
    <citation type="journal article" date="2014" name="Nat. Genet.">
        <title>Genome of the human hookworm Necator americanus.</title>
        <authorList>
            <person name="Tang Y.T."/>
            <person name="Gao X."/>
            <person name="Rosa B.A."/>
            <person name="Abubucker S."/>
            <person name="Hallsworth-Pepin K."/>
            <person name="Martin J."/>
            <person name="Tyagi R."/>
            <person name="Heizer E."/>
            <person name="Zhang X."/>
            <person name="Bhonagiri-Palsikar V."/>
            <person name="Minx P."/>
            <person name="Warren W.C."/>
            <person name="Wang Q."/>
            <person name="Zhan B."/>
            <person name="Hotez P.J."/>
            <person name="Sternberg P.W."/>
            <person name="Dougall A."/>
            <person name="Gaze S.T."/>
            <person name="Mulvenna J."/>
            <person name="Sotillo J."/>
            <person name="Ranganathan S."/>
            <person name="Rabelo E.M."/>
            <person name="Wilson R.K."/>
            <person name="Felgner P.L."/>
            <person name="Bethony J."/>
            <person name="Hawdon J.M."/>
            <person name="Gasser R.B."/>
            <person name="Loukas A."/>
            <person name="Mitreva M."/>
        </authorList>
    </citation>
    <scope>NUCLEOTIDE SEQUENCE [LARGE SCALE GENOMIC DNA]</scope>
</reference>
<sequence>MFGNTRNPYLDDPVPDAGNGHYSSTQNITIAMGEDSWITNCGPPFKHTEVINRGACVAERAPAPTTSSSLTWETRIQCFIGCFLLSIISSFCASTNRTYQIV</sequence>
<dbReference type="EMBL" id="KI658354">
    <property type="protein sequence ID" value="ETN82871.1"/>
    <property type="molecule type" value="Genomic_DNA"/>
</dbReference>
<evidence type="ECO:0000313" key="2">
    <source>
        <dbReference type="Proteomes" id="UP000053676"/>
    </source>
</evidence>
<accession>W2TP17</accession>
<dbReference type="OrthoDB" id="5876099at2759"/>
<dbReference type="KEGG" id="nai:NECAME_07704"/>
<keyword evidence="2" id="KW-1185">Reference proteome</keyword>
<dbReference type="Proteomes" id="UP000053676">
    <property type="component" value="Unassembled WGS sequence"/>
</dbReference>
<evidence type="ECO:0000313" key="1">
    <source>
        <dbReference type="EMBL" id="ETN82871.1"/>
    </source>
</evidence>
<organism evidence="1 2">
    <name type="scientific">Necator americanus</name>
    <name type="common">Human hookworm</name>
    <dbReference type="NCBI Taxonomy" id="51031"/>
    <lineage>
        <taxon>Eukaryota</taxon>
        <taxon>Metazoa</taxon>
        <taxon>Ecdysozoa</taxon>
        <taxon>Nematoda</taxon>
        <taxon>Chromadorea</taxon>
        <taxon>Rhabditida</taxon>
        <taxon>Rhabditina</taxon>
        <taxon>Rhabditomorpha</taxon>
        <taxon>Strongyloidea</taxon>
        <taxon>Ancylostomatidae</taxon>
        <taxon>Bunostominae</taxon>
        <taxon>Necator</taxon>
    </lineage>
</organism>
<name>W2TP17_NECAM</name>